<gene>
    <name evidence="3" type="ORF">ACFQDL_28030</name>
</gene>
<keyword evidence="1" id="KW-1133">Transmembrane helix</keyword>
<organism evidence="3 4">
    <name type="scientific">Marinobacterium aestuariivivens</name>
    <dbReference type="NCBI Taxonomy" id="1698799"/>
    <lineage>
        <taxon>Bacteria</taxon>
        <taxon>Pseudomonadati</taxon>
        <taxon>Pseudomonadota</taxon>
        <taxon>Gammaproteobacteria</taxon>
        <taxon>Oceanospirillales</taxon>
        <taxon>Oceanospirillaceae</taxon>
        <taxon>Marinobacterium</taxon>
    </lineage>
</organism>
<dbReference type="InterPro" id="IPR019402">
    <property type="entry name" value="CWH43_N"/>
</dbReference>
<reference evidence="4" key="1">
    <citation type="journal article" date="2019" name="Int. J. Syst. Evol. Microbiol.">
        <title>The Global Catalogue of Microorganisms (GCM) 10K type strain sequencing project: providing services to taxonomists for standard genome sequencing and annotation.</title>
        <authorList>
            <consortium name="The Broad Institute Genomics Platform"/>
            <consortium name="The Broad Institute Genome Sequencing Center for Infectious Disease"/>
            <person name="Wu L."/>
            <person name="Ma J."/>
        </authorList>
    </citation>
    <scope>NUCLEOTIDE SEQUENCE [LARGE SCALE GENOMIC DNA]</scope>
    <source>
        <strain evidence="4">NBRC 111756</strain>
    </source>
</reference>
<protein>
    <recommendedName>
        <fullName evidence="2">CWH43-like N-terminal domain-containing protein</fullName>
    </recommendedName>
</protein>
<feature type="domain" description="CWH43-like N-terminal" evidence="2">
    <location>
        <begin position="4"/>
        <end position="203"/>
    </location>
</feature>
<keyword evidence="1" id="KW-0472">Membrane</keyword>
<sequence>MPLFPLALAAGLLPLAAINISYVLAANAGQVPWCLPYIDSCTSISATGRLPPAAFVFKGLMIPAAVLLVHYWILNACWLRRLGCQRHRWHRLLVILGLLAGCGLIIYSTLLGSIGPEYRGPRRTGVIAFFGATYLAQLIITWLLHERQTMRVEHGGLLFWLLVLMLLNLLLGLVHVLLGIAAPRLYEAVTNAFAWNFTLLLCLHVLLTAELWRRTRWRLSFNLDQLI</sequence>
<feature type="transmembrane region" description="Helical" evidence="1">
    <location>
        <begin position="60"/>
        <end position="80"/>
    </location>
</feature>
<comment type="caution">
    <text evidence="3">The sequence shown here is derived from an EMBL/GenBank/DDBJ whole genome shotgun (WGS) entry which is preliminary data.</text>
</comment>
<feature type="transmembrane region" description="Helical" evidence="1">
    <location>
        <begin position="157"/>
        <end position="181"/>
    </location>
</feature>
<feature type="transmembrane region" description="Helical" evidence="1">
    <location>
        <begin position="193"/>
        <end position="212"/>
    </location>
</feature>
<dbReference type="EMBL" id="JBHSWE010000001">
    <property type="protein sequence ID" value="MFC6673508.1"/>
    <property type="molecule type" value="Genomic_DNA"/>
</dbReference>
<name>A0ABW2A7S8_9GAMM</name>
<evidence type="ECO:0000256" key="1">
    <source>
        <dbReference type="SAM" id="Phobius"/>
    </source>
</evidence>
<proteinExistence type="predicted"/>
<dbReference type="Proteomes" id="UP001596422">
    <property type="component" value="Unassembled WGS sequence"/>
</dbReference>
<keyword evidence="4" id="KW-1185">Reference proteome</keyword>
<evidence type="ECO:0000313" key="4">
    <source>
        <dbReference type="Proteomes" id="UP001596422"/>
    </source>
</evidence>
<evidence type="ECO:0000259" key="2">
    <source>
        <dbReference type="Pfam" id="PF10277"/>
    </source>
</evidence>
<dbReference type="RefSeq" id="WP_379911941.1">
    <property type="nucleotide sequence ID" value="NZ_JBHSWE010000001.1"/>
</dbReference>
<keyword evidence="1" id="KW-0812">Transmembrane</keyword>
<evidence type="ECO:0000313" key="3">
    <source>
        <dbReference type="EMBL" id="MFC6673508.1"/>
    </source>
</evidence>
<feature type="transmembrane region" description="Helical" evidence="1">
    <location>
        <begin position="92"/>
        <end position="114"/>
    </location>
</feature>
<feature type="transmembrane region" description="Helical" evidence="1">
    <location>
        <begin position="126"/>
        <end position="145"/>
    </location>
</feature>
<accession>A0ABW2A7S8</accession>
<dbReference type="Pfam" id="PF10277">
    <property type="entry name" value="Frag1"/>
    <property type="match status" value="1"/>
</dbReference>